<sequence>MLKKYRKILLVMVATVLLISNKAFAEETEEKVIEDTTYATVSEDVASDEKENIVDSNLENEKQDEIEKTDENEAEDAVADDSKLEEADALQQKDEDLLEEEDEVELIEQTFTAILDGHKIEIVGNLPKGAAVSVNELTDVRAITYRVLEAIDNGSGYFEKESFEIYMSYEEDGKTKNFVPSDFDKDCQITVTGIGGQRNVAAFVLGDECEKISNSSTFTMTNESKFTVGEIFDTDTSIVGTTANGEKNCKIYAKGDGVEYSADVNKDGWYLFTDVDYSMAHFGCSFEITTE</sequence>
<keyword evidence="4" id="KW-1185">Reference proteome</keyword>
<dbReference type="EMBL" id="FQYQ01000015">
    <property type="protein sequence ID" value="SHJ28337.1"/>
    <property type="molecule type" value="Genomic_DNA"/>
</dbReference>
<protein>
    <submittedName>
        <fullName evidence="3">Uncharacterized protein</fullName>
    </submittedName>
</protein>
<dbReference type="AlphaFoldDB" id="A0A1M6I1L2"/>
<name>A0A1M6I1L2_PSEXY</name>
<feature type="chain" id="PRO_5009918274" evidence="2">
    <location>
        <begin position="26"/>
        <end position="291"/>
    </location>
</feature>
<evidence type="ECO:0000313" key="4">
    <source>
        <dbReference type="Proteomes" id="UP000184185"/>
    </source>
</evidence>
<proteinExistence type="predicted"/>
<evidence type="ECO:0000256" key="1">
    <source>
        <dbReference type="SAM" id="MobiDB-lite"/>
    </source>
</evidence>
<feature type="region of interest" description="Disordered" evidence="1">
    <location>
        <begin position="44"/>
        <end position="86"/>
    </location>
</feature>
<organism evidence="3 4">
    <name type="scientific">Pseudobutyrivibrio xylanivorans DSM 14809</name>
    <dbReference type="NCBI Taxonomy" id="1123012"/>
    <lineage>
        <taxon>Bacteria</taxon>
        <taxon>Bacillati</taxon>
        <taxon>Bacillota</taxon>
        <taxon>Clostridia</taxon>
        <taxon>Lachnospirales</taxon>
        <taxon>Lachnospiraceae</taxon>
        <taxon>Pseudobutyrivibrio</taxon>
    </lineage>
</organism>
<keyword evidence="2" id="KW-0732">Signal</keyword>
<dbReference type="RefSeq" id="WP_072917796.1">
    <property type="nucleotide sequence ID" value="NZ_FQYQ01000015.1"/>
</dbReference>
<evidence type="ECO:0000313" key="3">
    <source>
        <dbReference type="EMBL" id="SHJ28337.1"/>
    </source>
</evidence>
<feature type="compositionally biased region" description="Basic and acidic residues" evidence="1">
    <location>
        <begin position="47"/>
        <end position="71"/>
    </location>
</feature>
<feature type="signal peptide" evidence="2">
    <location>
        <begin position="1"/>
        <end position="25"/>
    </location>
</feature>
<evidence type="ECO:0000256" key="2">
    <source>
        <dbReference type="SAM" id="SignalP"/>
    </source>
</evidence>
<dbReference type="Proteomes" id="UP000184185">
    <property type="component" value="Unassembled WGS sequence"/>
</dbReference>
<accession>A0A1M6I1L2</accession>
<gene>
    <name evidence="3" type="ORF">SAMN02745725_02180</name>
</gene>
<reference evidence="3 4" key="1">
    <citation type="submission" date="2016-11" db="EMBL/GenBank/DDBJ databases">
        <authorList>
            <person name="Jaros S."/>
            <person name="Januszkiewicz K."/>
            <person name="Wedrychowicz H."/>
        </authorList>
    </citation>
    <scope>NUCLEOTIDE SEQUENCE [LARGE SCALE GENOMIC DNA]</scope>
    <source>
        <strain evidence="3 4">DSM 14809</strain>
    </source>
</reference>